<evidence type="ECO:0000313" key="2">
    <source>
        <dbReference type="Proteomes" id="UP001302602"/>
    </source>
</evidence>
<protein>
    <submittedName>
        <fullName evidence="1">Uncharacterized protein</fullName>
    </submittedName>
</protein>
<reference evidence="1" key="1">
    <citation type="journal article" date="2023" name="Mol. Phylogenet. Evol.">
        <title>Genome-scale phylogeny and comparative genomics of the fungal order Sordariales.</title>
        <authorList>
            <person name="Hensen N."/>
            <person name="Bonometti L."/>
            <person name="Westerberg I."/>
            <person name="Brannstrom I.O."/>
            <person name="Guillou S."/>
            <person name="Cros-Aarteil S."/>
            <person name="Calhoun S."/>
            <person name="Haridas S."/>
            <person name="Kuo A."/>
            <person name="Mondo S."/>
            <person name="Pangilinan J."/>
            <person name="Riley R."/>
            <person name="LaButti K."/>
            <person name="Andreopoulos B."/>
            <person name="Lipzen A."/>
            <person name="Chen C."/>
            <person name="Yan M."/>
            <person name="Daum C."/>
            <person name="Ng V."/>
            <person name="Clum A."/>
            <person name="Steindorff A."/>
            <person name="Ohm R.A."/>
            <person name="Martin F."/>
            <person name="Silar P."/>
            <person name="Natvig D.O."/>
            <person name="Lalanne C."/>
            <person name="Gautier V."/>
            <person name="Ament-Velasquez S.L."/>
            <person name="Kruys A."/>
            <person name="Hutchinson M.I."/>
            <person name="Powell A.J."/>
            <person name="Barry K."/>
            <person name="Miller A.N."/>
            <person name="Grigoriev I.V."/>
            <person name="Debuchy R."/>
            <person name="Gladieux P."/>
            <person name="Hiltunen Thoren M."/>
            <person name="Johannesson H."/>
        </authorList>
    </citation>
    <scope>NUCLEOTIDE SEQUENCE</scope>
    <source>
        <strain evidence="1">CBS 731.68</strain>
    </source>
</reference>
<dbReference type="Proteomes" id="UP001302602">
    <property type="component" value="Unassembled WGS sequence"/>
</dbReference>
<dbReference type="AlphaFoldDB" id="A0AAN6TQF8"/>
<dbReference type="RefSeq" id="XP_062642510.1">
    <property type="nucleotide sequence ID" value="XM_062786834.1"/>
</dbReference>
<sequence length="75" mass="8393">MSKGTDNLALELLTGELPESSRTSDYILDAFGYIVGKPTATNVPHRSNWVPKRWATTQLLMMFLSVFLQKFPACS</sequence>
<evidence type="ECO:0000313" key="1">
    <source>
        <dbReference type="EMBL" id="KAK4118737.1"/>
    </source>
</evidence>
<gene>
    <name evidence="1" type="ORF">N657DRAFT_326748</name>
</gene>
<keyword evidence="2" id="KW-1185">Reference proteome</keyword>
<reference evidence="1" key="2">
    <citation type="submission" date="2023-05" db="EMBL/GenBank/DDBJ databases">
        <authorList>
            <consortium name="Lawrence Berkeley National Laboratory"/>
            <person name="Steindorff A."/>
            <person name="Hensen N."/>
            <person name="Bonometti L."/>
            <person name="Westerberg I."/>
            <person name="Brannstrom I.O."/>
            <person name="Guillou S."/>
            <person name="Cros-Aarteil S."/>
            <person name="Calhoun S."/>
            <person name="Haridas S."/>
            <person name="Kuo A."/>
            <person name="Mondo S."/>
            <person name="Pangilinan J."/>
            <person name="Riley R."/>
            <person name="Labutti K."/>
            <person name="Andreopoulos B."/>
            <person name="Lipzen A."/>
            <person name="Chen C."/>
            <person name="Yanf M."/>
            <person name="Daum C."/>
            <person name="Ng V."/>
            <person name="Clum A."/>
            <person name="Ohm R."/>
            <person name="Martin F."/>
            <person name="Silar P."/>
            <person name="Natvig D."/>
            <person name="Lalanne C."/>
            <person name="Gautier V."/>
            <person name="Ament-Velasquez S.L."/>
            <person name="Kruys A."/>
            <person name="Hutchinson M.I."/>
            <person name="Powell A.J."/>
            <person name="Barry K."/>
            <person name="Miller A.N."/>
            <person name="Grigoriev I.V."/>
            <person name="Debuchy R."/>
            <person name="Gladieux P."/>
            <person name="Thoren M.H."/>
            <person name="Johannesson H."/>
        </authorList>
    </citation>
    <scope>NUCLEOTIDE SEQUENCE</scope>
    <source>
        <strain evidence="1">CBS 731.68</strain>
    </source>
</reference>
<accession>A0AAN6TQF8</accession>
<comment type="caution">
    <text evidence="1">The sequence shown here is derived from an EMBL/GenBank/DDBJ whole genome shotgun (WGS) entry which is preliminary data.</text>
</comment>
<organism evidence="1 2">
    <name type="scientific">Parathielavia appendiculata</name>
    <dbReference type="NCBI Taxonomy" id="2587402"/>
    <lineage>
        <taxon>Eukaryota</taxon>
        <taxon>Fungi</taxon>
        <taxon>Dikarya</taxon>
        <taxon>Ascomycota</taxon>
        <taxon>Pezizomycotina</taxon>
        <taxon>Sordariomycetes</taxon>
        <taxon>Sordariomycetidae</taxon>
        <taxon>Sordariales</taxon>
        <taxon>Chaetomiaceae</taxon>
        <taxon>Parathielavia</taxon>
    </lineage>
</organism>
<dbReference type="EMBL" id="MU853260">
    <property type="protein sequence ID" value="KAK4118737.1"/>
    <property type="molecule type" value="Genomic_DNA"/>
</dbReference>
<dbReference type="GeneID" id="87823604"/>
<proteinExistence type="predicted"/>
<name>A0AAN6TQF8_9PEZI</name>